<organism evidence="1">
    <name type="scientific">marine sediment metagenome</name>
    <dbReference type="NCBI Taxonomy" id="412755"/>
    <lineage>
        <taxon>unclassified sequences</taxon>
        <taxon>metagenomes</taxon>
        <taxon>ecological metagenomes</taxon>
    </lineage>
</organism>
<dbReference type="EMBL" id="LAZR01002300">
    <property type="protein sequence ID" value="KKN31811.1"/>
    <property type="molecule type" value="Genomic_DNA"/>
</dbReference>
<comment type="caution">
    <text evidence="1">The sequence shown here is derived from an EMBL/GenBank/DDBJ whole genome shotgun (WGS) entry which is preliminary data.</text>
</comment>
<gene>
    <name evidence="1" type="ORF">LCGC14_0820010</name>
</gene>
<sequence>MSPRKIQEYAFETLDGLANAKPRGRWSKDRFEDWQGSLRLAIKHCKEDLRREIDPQEPEADE</sequence>
<evidence type="ECO:0000313" key="1">
    <source>
        <dbReference type="EMBL" id="KKN31811.1"/>
    </source>
</evidence>
<proteinExistence type="predicted"/>
<reference evidence="1" key="1">
    <citation type="journal article" date="2015" name="Nature">
        <title>Complex archaea that bridge the gap between prokaryotes and eukaryotes.</title>
        <authorList>
            <person name="Spang A."/>
            <person name="Saw J.H."/>
            <person name="Jorgensen S.L."/>
            <person name="Zaremba-Niedzwiedzka K."/>
            <person name="Martijn J."/>
            <person name="Lind A.E."/>
            <person name="van Eijk R."/>
            <person name="Schleper C."/>
            <person name="Guy L."/>
            <person name="Ettema T.J."/>
        </authorList>
    </citation>
    <scope>NUCLEOTIDE SEQUENCE</scope>
</reference>
<accession>A0A0F9S417</accession>
<dbReference type="AlphaFoldDB" id="A0A0F9S417"/>
<name>A0A0F9S417_9ZZZZ</name>
<protein>
    <submittedName>
        <fullName evidence="1">Uncharacterized protein</fullName>
    </submittedName>
</protein>